<protein>
    <recommendedName>
        <fullName evidence="3">Transposase</fullName>
    </recommendedName>
</protein>
<comment type="caution">
    <text evidence="1">The sequence shown here is derived from an EMBL/GenBank/DDBJ whole genome shotgun (WGS) entry which is preliminary data.</text>
</comment>
<dbReference type="AlphaFoldDB" id="A0A9X1XM90"/>
<evidence type="ECO:0008006" key="3">
    <source>
        <dbReference type="Google" id="ProtNLM"/>
    </source>
</evidence>
<sequence length="56" mass="6498">MPAYISGKKTQQYTTEFKVTAVRLSLRDNFEDISFVVYGIHDRLFVRCSSISKTYS</sequence>
<accession>A0A9X1XM90</accession>
<evidence type="ECO:0000313" key="1">
    <source>
        <dbReference type="EMBL" id="MCK6264253.1"/>
    </source>
</evidence>
<reference evidence="1" key="1">
    <citation type="submission" date="2021-11" db="EMBL/GenBank/DDBJ databases">
        <title>Vibrio ZSDE26 sp. nov. and Vibrio ZSDZ34 sp. nov., isolated from coastal seawater in Qingdao.</title>
        <authorList>
            <person name="Zhang P."/>
        </authorList>
    </citation>
    <scope>NUCLEOTIDE SEQUENCE</scope>
    <source>
        <strain evidence="1">ZSDE26</strain>
    </source>
</reference>
<keyword evidence="2" id="KW-1185">Reference proteome</keyword>
<dbReference type="Proteomes" id="UP001139559">
    <property type="component" value="Unassembled WGS sequence"/>
</dbReference>
<gene>
    <name evidence="1" type="ORF">KP803_13310</name>
</gene>
<organism evidence="1 2">
    <name type="scientific">Vibrio amylolyticus</name>
    <dbReference type="NCBI Taxonomy" id="2847292"/>
    <lineage>
        <taxon>Bacteria</taxon>
        <taxon>Pseudomonadati</taxon>
        <taxon>Pseudomonadota</taxon>
        <taxon>Gammaproteobacteria</taxon>
        <taxon>Vibrionales</taxon>
        <taxon>Vibrionaceae</taxon>
        <taxon>Vibrio</taxon>
    </lineage>
</organism>
<evidence type="ECO:0000313" key="2">
    <source>
        <dbReference type="Proteomes" id="UP001139559"/>
    </source>
</evidence>
<dbReference type="RefSeq" id="WP_248009598.1">
    <property type="nucleotide sequence ID" value="NZ_JAJHVV010000008.1"/>
</dbReference>
<proteinExistence type="predicted"/>
<dbReference type="EMBL" id="JAJHVV010000008">
    <property type="protein sequence ID" value="MCK6264253.1"/>
    <property type="molecule type" value="Genomic_DNA"/>
</dbReference>
<name>A0A9X1XM90_9VIBR</name>